<feature type="transmembrane region" description="Helical" evidence="1">
    <location>
        <begin position="7"/>
        <end position="26"/>
    </location>
</feature>
<keyword evidence="1" id="KW-0812">Transmembrane</keyword>
<protein>
    <submittedName>
        <fullName evidence="2">Uncharacterized protein</fullName>
    </submittedName>
</protein>
<reference evidence="2" key="1">
    <citation type="submission" date="2014-09" db="EMBL/GenBank/DDBJ databases">
        <authorList>
            <person name="Magalhaes I.L.F."/>
            <person name="Oliveira U."/>
            <person name="Santos F.R."/>
            <person name="Vidigal T.H.D.A."/>
            <person name="Brescovit A.D."/>
            <person name="Santos A.J."/>
        </authorList>
    </citation>
    <scope>NUCLEOTIDE SEQUENCE</scope>
    <source>
        <tissue evidence="2">Shoot tissue taken approximately 20 cm above the soil surface</tissue>
    </source>
</reference>
<proteinExistence type="predicted"/>
<reference evidence="2" key="2">
    <citation type="journal article" date="2015" name="Data Brief">
        <title>Shoot transcriptome of the giant reed, Arundo donax.</title>
        <authorList>
            <person name="Barrero R.A."/>
            <person name="Guerrero F.D."/>
            <person name="Moolhuijzen P."/>
            <person name="Goolsby J.A."/>
            <person name="Tidwell J."/>
            <person name="Bellgard S.E."/>
            <person name="Bellgard M.I."/>
        </authorList>
    </citation>
    <scope>NUCLEOTIDE SEQUENCE</scope>
    <source>
        <tissue evidence="2">Shoot tissue taken approximately 20 cm above the soil surface</tissue>
    </source>
</reference>
<dbReference type="AlphaFoldDB" id="A0A0A9E1W7"/>
<organism evidence="2">
    <name type="scientific">Arundo donax</name>
    <name type="common">Giant reed</name>
    <name type="synonym">Donax arundinaceus</name>
    <dbReference type="NCBI Taxonomy" id="35708"/>
    <lineage>
        <taxon>Eukaryota</taxon>
        <taxon>Viridiplantae</taxon>
        <taxon>Streptophyta</taxon>
        <taxon>Embryophyta</taxon>
        <taxon>Tracheophyta</taxon>
        <taxon>Spermatophyta</taxon>
        <taxon>Magnoliopsida</taxon>
        <taxon>Liliopsida</taxon>
        <taxon>Poales</taxon>
        <taxon>Poaceae</taxon>
        <taxon>PACMAD clade</taxon>
        <taxon>Arundinoideae</taxon>
        <taxon>Arundineae</taxon>
        <taxon>Arundo</taxon>
    </lineage>
</organism>
<evidence type="ECO:0000313" key="2">
    <source>
        <dbReference type="EMBL" id="JAD89982.1"/>
    </source>
</evidence>
<keyword evidence="1" id="KW-0472">Membrane</keyword>
<name>A0A0A9E1W7_ARUDO</name>
<evidence type="ECO:0000256" key="1">
    <source>
        <dbReference type="SAM" id="Phobius"/>
    </source>
</evidence>
<keyword evidence="1" id="KW-1133">Transmembrane helix</keyword>
<feature type="transmembrane region" description="Helical" evidence="1">
    <location>
        <begin position="32"/>
        <end position="54"/>
    </location>
</feature>
<accession>A0A0A9E1W7</accession>
<dbReference type="EMBL" id="GBRH01207913">
    <property type="protein sequence ID" value="JAD89982.1"/>
    <property type="molecule type" value="Transcribed_RNA"/>
</dbReference>
<sequence>MLCLNRFFLFLLHWICFVPLLLGLFFPLFFGPLFAVVIFSFILGPFICFIWGLFWIDWLLCCSHDCFVPVSPPSLPSKKHLVLHHSPLRPLAPSVATVAVAALSSFVEPACSTRTTPTR</sequence>